<evidence type="ECO:0000256" key="7">
    <source>
        <dbReference type="ARBA" id="ARBA00023004"/>
    </source>
</evidence>
<feature type="domain" description="ABC transporter" evidence="10">
    <location>
        <begin position="4"/>
        <end position="240"/>
    </location>
</feature>
<keyword evidence="3" id="KW-1003">Cell membrane</keyword>
<dbReference type="InterPro" id="IPR003439">
    <property type="entry name" value="ABC_transporter-like_ATP-bd"/>
</dbReference>
<evidence type="ECO:0000313" key="12">
    <source>
        <dbReference type="Proteomes" id="UP000267798"/>
    </source>
</evidence>
<protein>
    <submittedName>
        <fullName evidence="11">ABC transporter ATP-binding protein</fullName>
    </submittedName>
</protein>
<dbReference type="EMBL" id="QXQB01000006">
    <property type="protein sequence ID" value="RJX37409.1"/>
    <property type="molecule type" value="Genomic_DNA"/>
</dbReference>
<dbReference type="Pfam" id="PF00005">
    <property type="entry name" value="ABC_tran"/>
    <property type="match status" value="1"/>
</dbReference>
<reference evidence="11 12" key="1">
    <citation type="submission" date="2018-09" db="EMBL/GenBank/DDBJ databases">
        <title>Paenibacillus aracenensis nov. sp. isolated from a cave in southern Spain.</title>
        <authorList>
            <person name="Jurado V."/>
            <person name="Gutierrez-Patricio S."/>
            <person name="Gonzalez-Pimentel J.L."/>
            <person name="Miller A.Z."/>
            <person name="Laiz L."/>
            <person name="Saiz-Jimenez C."/>
        </authorList>
    </citation>
    <scope>NUCLEOTIDE SEQUENCE [LARGE SCALE GENOMIC DNA]</scope>
    <source>
        <strain evidence="11 12">JCM 19203</strain>
    </source>
</reference>
<dbReference type="OrthoDB" id="9787851at2"/>
<evidence type="ECO:0000256" key="4">
    <source>
        <dbReference type="ARBA" id="ARBA00022496"/>
    </source>
</evidence>
<dbReference type="Gene3D" id="3.40.50.300">
    <property type="entry name" value="P-loop containing nucleotide triphosphate hydrolases"/>
    <property type="match status" value="1"/>
</dbReference>
<dbReference type="GO" id="GO:0005524">
    <property type="term" value="F:ATP binding"/>
    <property type="evidence" value="ECO:0007669"/>
    <property type="project" value="UniProtKB-KW"/>
</dbReference>
<dbReference type="GO" id="GO:0006826">
    <property type="term" value="P:iron ion transport"/>
    <property type="evidence" value="ECO:0007669"/>
    <property type="project" value="UniProtKB-KW"/>
</dbReference>
<evidence type="ECO:0000256" key="9">
    <source>
        <dbReference type="ARBA" id="ARBA00023136"/>
    </source>
</evidence>
<dbReference type="PROSITE" id="PS50893">
    <property type="entry name" value="ABC_TRANSPORTER_2"/>
    <property type="match status" value="1"/>
</dbReference>
<gene>
    <name evidence="11" type="ORF">D3P09_23980</name>
</gene>
<keyword evidence="2" id="KW-0813">Transport</keyword>
<evidence type="ECO:0000256" key="2">
    <source>
        <dbReference type="ARBA" id="ARBA00022448"/>
    </source>
</evidence>
<dbReference type="RefSeq" id="WP_120113964.1">
    <property type="nucleotide sequence ID" value="NZ_QXQB01000006.1"/>
</dbReference>
<keyword evidence="6 11" id="KW-0067">ATP-binding</keyword>
<dbReference type="SUPFAM" id="SSF52540">
    <property type="entry name" value="P-loop containing nucleoside triphosphate hydrolases"/>
    <property type="match status" value="1"/>
</dbReference>
<evidence type="ECO:0000313" key="11">
    <source>
        <dbReference type="EMBL" id="RJX37409.1"/>
    </source>
</evidence>
<evidence type="ECO:0000256" key="3">
    <source>
        <dbReference type="ARBA" id="ARBA00022475"/>
    </source>
</evidence>
<sequence length="268" mass="29580">MLALQAIDIQLRYGNRTIMNGISLAIEQGKIYTILGPNGSGKSTLLKALSRNLKPSSGTIKLEGENIYSIRALDVAKRMALLHQKPQAPGDLSIRELVEHGRFPHRKFWSADASADNEKIEWALDQTHLTYMQDKKLQDLSGGEGQRAWLAMALAQSSKLLLLDEPTTFLDICHQLEMLELVKRLNREHGLTVLMILHDINQAAKYSDEIIVVHNGRLHSVGEPSHVITQSMLNEVFGVEAVLKAGHQGQLTVEPVGLAGKTGVLMDA</sequence>
<evidence type="ECO:0000256" key="5">
    <source>
        <dbReference type="ARBA" id="ARBA00022741"/>
    </source>
</evidence>
<evidence type="ECO:0000256" key="1">
    <source>
        <dbReference type="ARBA" id="ARBA00004202"/>
    </source>
</evidence>
<dbReference type="SMART" id="SM00382">
    <property type="entry name" value="AAA"/>
    <property type="match status" value="1"/>
</dbReference>
<keyword evidence="4" id="KW-0410">Iron transport</keyword>
<keyword evidence="12" id="KW-1185">Reference proteome</keyword>
<keyword evidence="5" id="KW-0547">Nucleotide-binding</keyword>
<name>A0A3A6PH01_9BACL</name>
<proteinExistence type="predicted"/>
<dbReference type="PANTHER" id="PTHR42771:SF10">
    <property type="entry name" value="FERRICHROME TRANSPORT ATP-BINDING PROTEIN FHUC"/>
    <property type="match status" value="1"/>
</dbReference>
<organism evidence="11 12">
    <name type="scientific">Paenibacillus pinisoli</name>
    <dbReference type="NCBI Taxonomy" id="1276110"/>
    <lineage>
        <taxon>Bacteria</taxon>
        <taxon>Bacillati</taxon>
        <taxon>Bacillota</taxon>
        <taxon>Bacilli</taxon>
        <taxon>Bacillales</taxon>
        <taxon>Paenibacillaceae</taxon>
        <taxon>Paenibacillus</taxon>
    </lineage>
</organism>
<dbReference type="PANTHER" id="PTHR42771">
    <property type="entry name" value="IRON(3+)-HYDROXAMATE IMPORT ATP-BINDING PROTEIN FHUC"/>
    <property type="match status" value="1"/>
</dbReference>
<dbReference type="AlphaFoldDB" id="A0A3A6PH01"/>
<evidence type="ECO:0000259" key="10">
    <source>
        <dbReference type="PROSITE" id="PS50893"/>
    </source>
</evidence>
<dbReference type="Proteomes" id="UP000267798">
    <property type="component" value="Unassembled WGS sequence"/>
</dbReference>
<dbReference type="CDD" id="cd03214">
    <property type="entry name" value="ABC_Iron-Siderophores_B12_Hemin"/>
    <property type="match status" value="1"/>
</dbReference>
<keyword evidence="8" id="KW-0406">Ion transport</keyword>
<evidence type="ECO:0000256" key="8">
    <source>
        <dbReference type="ARBA" id="ARBA00023065"/>
    </source>
</evidence>
<keyword evidence="7" id="KW-0408">Iron</keyword>
<dbReference type="GO" id="GO:0016887">
    <property type="term" value="F:ATP hydrolysis activity"/>
    <property type="evidence" value="ECO:0007669"/>
    <property type="project" value="InterPro"/>
</dbReference>
<accession>A0A3A6PH01</accession>
<keyword evidence="9" id="KW-0472">Membrane</keyword>
<dbReference type="InterPro" id="IPR051535">
    <property type="entry name" value="Siderophore_ABC-ATPase"/>
</dbReference>
<evidence type="ECO:0000256" key="6">
    <source>
        <dbReference type="ARBA" id="ARBA00022840"/>
    </source>
</evidence>
<dbReference type="FunFam" id="3.40.50.300:FF:000134">
    <property type="entry name" value="Iron-enterobactin ABC transporter ATP-binding protein"/>
    <property type="match status" value="1"/>
</dbReference>
<dbReference type="GO" id="GO:0005886">
    <property type="term" value="C:plasma membrane"/>
    <property type="evidence" value="ECO:0007669"/>
    <property type="project" value="UniProtKB-SubCell"/>
</dbReference>
<dbReference type="InterPro" id="IPR027417">
    <property type="entry name" value="P-loop_NTPase"/>
</dbReference>
<comment type="caution">
    <text evidence="11">The sequence shown here is derived from an EMBL/GenBank/DDBJ whole genome shotgun (WGS) entry which is preliminary data.</text>
</comment>
<comment type="subcellular location">
    <subcellularLocation>
        <location evidence="1">Cell membrane</location>
        <topology evidence="1">Peripheral membrane protein</topology>
    </subcellularLocation>
</comment>
<dbReference type="InterPro" id="IPR003593">
    <property type="entry name" value="AAA+_ATPase"/>
</dbReference>